<feature type="non-terminal residue" evidence="1">
    <location>
        <position position="1"/>
    </location>
</feature>
<evidence type="ECO:0000313" key="2">
    <source>
        <dbReference type="Proteomes" id="UP000664859"/>
    </source>
</evidence>
<dbReference type="Proteomes" id="UP000664859">
    <property type="component" value="Unassembled WGS sequence"/>
</dbReference>
<sequence length="120" mass="12941">TPVAFFFDTFYTKLFFAAPKLASILGDNMVRQSRTLVRMTCECAGLLESLTSGKGLGGLESVARDNIGVGLRAEHYEPIATTLLQALETCLGEQAWTAPVAQSWLRVIALFVNVSVSATV</sequence>
<organism evidence="1 2">
    <name type="scientific">Tribonema minus</name>
    <dbReference type="NCBI Taxonomy" id="303371"/>
    <lineage>
        <taxon>Eukaryota</taxon>
        <taxon>Sar</taxon>
        <taxon>Stramenopiles</taxon>
        <taxon>Ochrophyta</taxon>
        <taxon>PX clade</taxon>
        <taxon>Xanthophyceae</taxon>
        <taxon>Tribonematales</taxon>
        <taxon>Tribonemataceae</taxon>
        <taxon>Tribonema</taxon>
    </lineage>
</organism>
<evidence type="ECO:0000313" key="1">
    <source>
        <dbReference type="EMBL" id="KAG5191811.1"/>
    </source>
</evidence>
<gene>
    <name evidence="1" type="ORF">JKP88DRAFT_151974</name>
</gene>
<dbReference type="Gene3D" id="1.10.490.10">
    <property type="entry name" value="Globins"/>
    <property type="match status" value="1"/>
</dbReference>
<dbReference type="GO" id="GO:0019825">
    <property type="term" value="F:oxygen binding"/>
    <property type="evidence" value="ECO:0007669"/>
    <property type="project" value="InterPro"/>
</dbReference>
<feature type="non-terminal residue" evidence="1">
    <location>
        <position position="120"/>
    </location>
</feature>
<keyword evidence="2" id="KW-1185">Reference proteome</keyword>
<reference evidence="1" key="1">
    <citation type="submission" date="2021-02" db="EMBL/GenBank/DDBJ databases">
        <title>First Annotated Genome of the Yellow-green Alga Tribonema minus.</title>
        <authorList>
            <person name="Mahan K.M."/>
        </authorList>
    </citation>
    <scope>NUCLEOTIDE SEQUENCE</scope>
    <source>
        <strain evidence="1">UTEX B ZZ1240</strain>
    </source>
</reference>
<proteinExistence type="predicted"/>
<name>A0A835ZDM5_9STRA</name>
<dbReference type="InterPro" id="IPR009050">
    <property type="entry name" value="Globin-like_sf"/>
</dbReference>
<accession>A0A835ZDM5</accession>
<dbReference type="OrthoDB" id="75711at2759"/>
<comment type="caution">
    <text evidence="1">The sequence shown here is derived from an EMBL/GenBank/DDBJ whole genome shotgun (WGS) entry which is preliminary data.</text>
</comment>
<dbReference type="AlphaFoldDB" id="A0A835ZDM5"/>
<dbReference type="GO" id="GO:0020037">
    <property type="term" value="F:heme binding"/>
    <property type="evidence" value="ECO:0007669"/>
    <property type="project" value="InterPro"/>
</dbReference>
<dbReference type="SUPFAM" id="SSF46458">
    <property type="entry name" value="Globin-like"/>
    <property type="match status" value="1"/>
</dbReference>
<dbReference type="InterPro" id="IPR012292">
    <property type="entry name" value="Globin/Proto"/>
</dbReference>
<protein>
    <submittedName>
        <fullName evidence="1">Uncharacterized protein</fullName>
    </submittedName>
</protein>
<dbReference type="EMBL" id="JAFCMP010000014">
    <property type="protein sequence ID" value="KAG5191811.1"/>
    <property type="molecule type" value="Genomic_DNA"/>
</dbReference>